<reference evidence="2 3" key="1">
    <citation type="submission" date="2024-07" db="EMBL/GenBank/DDBJ databases">
        <title>Characterization of a bacterium isolated from hydrolysated instant sea cucumber by whole-genome sequencing and metabolomics.</title>
        <authorList>
            <person name="Luo X."/>
            <person name="Zhang Z."/>
            <person name="Zheng Z."/>
            <person name="Zhang W."/>
            <person name="Ming T."/>
            <person name="Jiao L."/>
            <person name="Su X."/>
            <person name="Kong F."/>
            <person name="Xu J."/>
        </authorList>
    </citation>
    <scope>NUCLEOTIDE SEQUENCE [LARGE SCALE GENOMIC DNA]</scope>
    <source>
        <strain evidence="2 3">XL-2024</strain>
    </source>
</reference>
<keyword evidence="1" id="KW-1133">Transmembrane helix</keyword>
<proteinExistence type="predicted"/>
<feature type="transmembrane region" description="Helical" evidence="1">
    <location>
        <begin position="41"/>
        <end position="59"/>
    </location>
</feature>
<keyword evidence="1" id="KW-0472">Membrane</keyword>
<accession>A0ABV3VXE2</accession>
<evidence type="ECO:0000256" key="1">
    <source>
        <dbReference type="SAM" id="Phobius"/>
    </source>
</evidence>
<comment type="caution">
    <text evidence="2">The sequence shown here is derived from an EMBL/GenBank/DDBJ whole genome shotgun (WGS) entry which is preliminary data.</text>
</comment>
<name>A0ABV3VXE2_9BACI</name>
<protein>
    <submittedName>
        <fullName evidence="2">Uncharacterized protein</fullName>
    </submittedName>
</protein>
<dbReference type="EMBL" id="JBFRHK010000005">
    <property type="protein sequence ID" value="MEX3745571.1"/>
    <property type="molecule type" value="Genomic_DNA"/>
</dbReference>
<gene>
    <name evidence="2" type="ORF">AB1300_10535</name>
</gene>
<evidence type="ECO:0000313" key="3">
    <source>
        <dbReference type="Proteomes" id="UP001558534"/>
    </source>
</evidence>
<sequence length="69" mass="7331">MKNLGILFLILGLGAFVLPLFGLQFKLFTVFGKIFGGGETYAEIALACIGAVLIGIHLFKAKKDKSSVA</sequence>
<keyword evidence="1" id="KW-0812">Transmembrane</keyword>
<keyword evidence="3" id="KW-1185">Reference proteome</keyword>
<evidence type="ECO:0000313" key="2">
    <source>
        <dbReference type="EMBL" id="MEX3745571.1"/>
    </source>
</evidence>
<organism evidence="2 3">
    <name type="scientific">Lysinibacillus xylanilyticus</name>
    <dbReference type="NCBI Taxonomy" id="582475"/>
    <lineage>
        <taxon>Bacteria</taxon>
        <taxon>Bacillati</taxon>
        <taxon>Bacillota</taxon>
        <taxon>Bacilli</taxon>
        <taxon>Bacillales</taxon>
        <taxon>Bacillaceae</taxon>
        <taxon>Lysinibacillus</taxon>
    </lineage>
</organism>
<dbReference type="RefSeq" id="WP_368636443.1">
    <property type="nucleotide sequence ID" value="NZ_JBFRHK010000005.1"/>
</dbReference>
<dbReference type="Proteomes" id="UP001558534">
    <property type="component" value="Unassembled WGS sequence"/>
</dbReference>